<gene>
    <name evidence="3" type="primary">RAPGEF5</name>
</gene>
<keyword evidence="4" id="KW-1185">Reference proteome</keyword>
<reference evidence="3" key="2">
    <citation type="submission" date="2025-08" db="UniProtKB">
        <authorList>
            <consortium name="Ensembl"/>
        </authorList>
    </citation>
    <scope>IDENTIFICATION</scope>
</reference>
<dbReference type="GeneTree" id="ENSGT00940000155137"/>
<dbReference type="Gene3D" id="1.10.10.10">
    <property type="entry name" value="Winged helix-like DNA-binding domain superfamily/Winged helix DNA-binding domain"/>
    <property type="match status" value="1"/>
</dbReference>
<dbReference type="Proteomes" id="UP000694395">
    <property type="component" value="Chromosome 18"/>
</dbReference>
<protein>
    <submittedName>
        <fullName evidence="3">Rap guanine nucleotide exchange factor 5</fullName>
    </submittedName>
</protein>
<accession>A0A8K9UMQ9</accession>
<sequence>PAATFQHLVESLPRRVEAVIAAKAGPAVQGPLGHRLDAPVPPISMTGPMYLHQLISTKALFFFFSRTILFNVFSFFLWPKAGYYQLTETPVCVWVCVCVSRRSYVGVELVQWLCEQCVYVRCRSMAVRVWQVLLELGILLSVDQRVVFGDSNSYYQFSFEECESAACEFCGLEKEAWPEAVRLLLQLVPYLGPCWEGGVFRVSHRIPVPSDRIPTRPCGIPTELATELNMSLRERKNGREESELEREGKNRGSERNDNFRRQRIGRHKDRGRDNL</sequence>
<dbReference type="Pfam" id="PF00610">
    <property type="entry name" value="DEP"/>
    <property type="match status" value="1"/>
</dbReference>
<dbReference type="Ensembl" id="ENSOMYT00000161610.1">
    <property type="protein sequence ID" value="ENSOMYP00000111628.1"/>
    <property type="gene ID" value="ENSOMYG00000044499.2"/>
</dbReference>
<organism evidence="3 4">
    <name type="scientific">Oncorhynchus mykiss</name>
    <name type="common">Rainbow trout</name>
    <name type="synonym">Salmo gairdneri</name>
    <dbReference type="NCBI Taxonomy" id="8022"/>
    <lineage>
        <taxon>Eukaryota</taxon>
        <taxon>Metazoa</taxon>
        <taxon>Chordata</taxon>
        <taxon>Craniata</taxon>
        <taxon>Vertebrata</taxon>
        <taxon>Euteleostomi</taxon>
        <taxon>Actinopterygii</taxon>
        <taxon>Neopterygii</taxon>
        <taxon>Teleostei</taxon>
        <taxon>Protacanthopterygii</taxon>
        <taxon>Salmoniformes</taxon>
        <taxon>Salmonidae</taxon>
        <taxon>Salmoninae</taxon>
        <taxon>Oncorhynchus</taxon>
    </lineage>
</organism>
<dbReference type="AlphaFoldDB" id="A0A8K9UMQ9"/>
<evidence type="ECO:0000313" key="4">
    <source>
        <dbReference type="Proteomes" id="UP000694395"/>
    </source>
</evidence>
<dbReference type="PROSITE" id="PS50186">
    <property type="entry name" value="DEP"/>
    <property type="match status" value="1"/>
</dbReference>
<evidence type="ECO:0000256" key="1">
    <source>
        <dbReference type="SAM" id="MobiDB-lite"/>
    </source>
</evidence>
<dbReference type="InterPro" id="IPR000591">
    <property type="entry name" value="DEP_dom"/>
</dbReference>
<dbReference type="InterPro" id="IPR036390">
    <property type="entry name" value="WH_DNA-bd_sf"/>
</dbReference>
<dbReference type="InterPro" id="IPR036388">
    <property type="entry name" value="WH-like_DNA-bd_sf"/>
</dbReference>
<feature type="region of interest" description="Disordered" evidence="1">
    <location>
        <begin position="235"/>
        <end position="275"/>
    </location>
</feature>
<proteinExistence type="predicted"/>
<feature type="domain" description="DEP" evidence="2">
    <location>
        <begin position="102"/>
        <end position="159"/>
    </location>
</feature>
<dbReference type="SUPFAM" id="SSF46785">
    <property type="entry name" value="Winged helix' DNA-binding domain"/>
    <property type="match status" value="1"/>
</dbReference>
<reference evidence="3" key="3">
    <citation type="submission" date="2025-09" db="UniProtKB">
        <authorList>
            <consortium name="Ensembl"/>
        </authorList>
    </citation>
    <scope>IDENTIFICATION</scope>
</reference>
<reference evidence="3" key="1">
    <citation type="submission" date="2020-07" db="EMBL/GenBank/DDBJ databases">
        <title>A long reads based de novo assembly of the rainbow trout Arlee double haploid line genome.</title>
        <authorList>
            <person name="Gao G."/>
            <person name="Palti Y."/>
        </authorList>
    </citation>
    <scope>NUCLEOTIDE SEQUENCE [LARGE SCALE GENOMIC DNA]</scope>
</reference>
<evidence type="ECO:0000313" key="3">
    <source>
        <dbReference type="Ensembl" id="ENSOMYP00000111628.1"/>
    </source>
</evidence>
<feature type="compositionally biased region" description="Basic and acidic residues" evidence="1">
    <location>
        <begin position="235"/>
        <end position="260"/>
    </location>
</feature>
<evidence type="ECO:0000259" key="2">
    <source>
        <dbReference type="PROSITE" id="PS50186"/>
    </source>
</evidence>
<dbReference type="GO" id="GO:0035556">
    <property type="term" value="P:intracellular signal transduction"/>
    <property type="evidence" value="ECO:0007669"/>
    <property type="project" value="InterPro"/>
</dbReference>
<name>A0A8K9UMQ9_ONCMY</name>